<dbReference type="NCBIfam" id="TIGR03814">
    <property type="entry name" value="Gln_ase"/>
    <property type="match status" value="1"/>
</dbReference>
<feature type="binding site" evidence="6">
    <location>
        <position position="160"/>
    </location>
    <ligand>
        <name>substrate</name>
    </ligand>
</feature>
<evidence type="ECO:0000256" key="5">
    <source>
        <dbReference type="ARBA" id="ARBA00049534"/>
    </source>
</evidence>
<proteinExistence type="inferred from homology"/>
<feature type="binding site" evidence="6">
    <location>
        <position position="116"/>
    </location>
    <ligand>
        <name>substrate</name>
    </ligand>
</feature>
<feature type="binding site" evidence="6">
    <location>
        <position position="191"/>
    </location>
    <ligand>
        <name>substrate</name>
    </ligand>
</feature>
<comment type="subunit">
    <text evidence="2 6">Homotetramer.</text>
</comment>
<evidence type="ECO:0000313" key="7">
    <source>
        <dbReference type="EMBL" id="MET1256480.1"/>
    </source>
</evidence>
<evidence type="ECO:0000313" key="8">
    <source>
        <dbReference type="Proteomes" id="UP001548189"/>
    </source>
</evidence>
<dbReference type="Proteomes" id="UP001548189">
    <property type="component" value="Unassembled WGS sequence"/>
</dbReference>
<evidence type="ECO:0000256" key="4">
    <source>
        <dbReference type="ARBA" id="ARBA00022801"/>
    </source>
</evidence>
<dbReference type="Gene3D" id="3.40.710.10">
    <property type="entry name" value="DD-peptidase/beta-lactamase superfamily"/>
    <property type="match status" value="1"/>
</dbReference>
<evidence type="ECO:0000256" key="3">
    <source>
        <dbReference type="ARBA" id="ARBA00012918"/>
    </source>
</evidence>
<comment type="similarity">
    <text evidence="1 6">Belongs to the glutaminase family.</text>
</comment>
<comment type="caution">
    <text evidence="6">Lacks conserved residue(s) required for the propagation of feature annotation.</text>
</comment>
<comment type="catalytic activity">
    <reaction evidence="5 6">
        <text>L-glutamine + H2O = L-glutamate + NH4(+)</text>
        <dbReference type="Rhea" id="RHEA:15889"/>
        <dbReference type="ChEBI" id="CHEBI:15377"/>
        <dbReference type="ChEBI" id="CHEBI:28938"/>
        <dbReference type="ChEBI" id="CHEBI:29985"/>
        <dbReference type="ChEBI" id="CHEBI:58359"/>
        <dbReference type="EC" id="3.5.1.2"/>
    </reaction>
</comment>
<dbReference type="HAMAP" id="MF_00313">
    <property type="entry name" value="Glutaminase"/>
    <property type="match status" value="1"/>
</dbReference>
<dbReference type="NCBIfam" id="NF002133">
    <property type="entry name" value="PRK00971.1-2"/>
    <property type="match status" value="1"/>
</dbReference>
<dbReference type="RefSeq" id="WP_353897066.1">
    <property type="nucleotide sequence ID" value="NZ_JBEVCJ010000022.1"/>
</dbReference>
<protein>
    <recommendedName>
        <fullName evidence="3 6">Glutaminase</fullName>
        <ecNumber evidence="3 6">3.5.1.2</ecNumber>
    </recommendedName>
</protein>
<dbReference type="GO" id="GO:0004359">
    <property type="term" value="F:glutaminase activity"/>
    <property type="evidence" value="ECO:0007669"/>
    <property type="project" value="UniProtKB-EC"/>
</dbReference>
<evidence type="ECO:0000256" key="2">
    <source>
        <dbReference type="ARBA" id="ARBA00011881"/>
    </source>
</evidence>
<dbReference type="InterPro" id="IPR012338">
    <property type="entry name" value="Beta-lactam/transpept-like"/>
</dbReference>
<dbReference type="NCBIfam" id="NF002132">
    <property type="entry name" value="PRK00971.1-1"/>
    <property type="match status" value="1"/>
</dbReference>
<keyword evidence="4 6" id="KW-0378">Hydrolase</keyword>
<feature type="binding site" evidence="6">
    <location>
        <position position="243"/>
    </location>
    <ligand>
        <name>substrate</name>
    </ligand>
</feature>
<dbReference type="PANTHER" id="PTHR12544:SF29">
    <property type="entry name" value="GLUTAMINASE"/>
    <property type="match status" value="1"/>
</dbReference>
<dbReference type="Pfam" id="PF04960">
    <property type="entry name" value="Glutaminase"/>
    <property type="match status" value="1"/>
</dbReference>
<gene>
    <name evidence="6" type="primary">glsA</name>
    <name evidence="7" type="ORF">ABVT43_15170</name>
</gene>
<comment type="caution">
    <text evidence="7">The sequence shown here is derived from an EMBL/GenBank/DDBJ whole genome shotgun (WGS) entry which is preliminary data.</text>
</comment>
<organism evidence="7 8">
    <name type="scientific">Aliikangiella maris</name>
    <dbReference type="NCBI Taxonomy" id="3162458"/>
    <lineage>
        <taxon>Bacteria</taxon>
        <taxon>Pseudomonadati</taxon>
        <taxon>Pseudomonadota</taxon>
        <taxon>Gammaproteobacteria</taxon>
        <taxon>Oceanospirillales</taxon>
        <taxon>Pleioneaceae</taxon>
        <taxon>Aliikangiella</taxon>
    </lineage>
</organism>
<dbReference type="EC" id="3.5.1.2" evidence="3 6"/>
<feature type="binding site" evidence="6">
    <location>
        <position position="167"/>
    </location>
    <ligand>
        <name>substrate</name>
    </ligand>
</feature>
<accession>A0ABV2BX36</accession>
<keyword evidence="6" id="KW-0007">Acetylation</keyword>
<reference evidence="7 8" key="1">
    <citation type="submission" date="2024-06" db="EMBL/GenBank/DDBJ databases">
        <authorList>
            <person name="Li F."/>
        </authorList>
    </citation>
    <scope>NUCLEOTIDE SEQUENCE [LARGE SCALE GENOMIC DNA]</scope>
    <source>
        <strain evidence="7 8">GXAS 311</strain>
    </source>
</reference>
<name>A0ABV2BX36_9GAMM</name>
<evidence type="ECO:0000256" key="1">
    <source>
        <dbReference type="ARBA" id="ARBA00011076"/>
    </source>
</evidence>
<dbReference type="PANTHER" id="PTHR12544">
    <property type="entry name" value="GLUTAMINASE"/>
    <property type="match status" value="1"/>
</dbReference>
<dbReference type="SUPFAM" id="SSF56601">
    <property type="entry name" value="beta-lactamase/transpeptidase-like"/>
    <property type="match status" value="1"/>
</dbReference>
<keyword evidence="8" id="KW-1185">Reference proteome</keyword>
<dbReference type="InterPro" id="IPR015868">
    <property type="entry name" value="Glutaminase"/>
</dbReference>
<dbReference type="EMBL" id="JBEVCJ010000022">
    <property type="protein sequence ID" value="MET1256480.1"/>
    <property type="molecule type" value="Genomic_DNA"/>
</dbReference>
<sequence>MVDINYQDTLTDIYTRLLKKDNYGEPSEAFPVLSDVDTKKFGIHMTTIESENFSIGDANDRFSIQSISKVLSLTYALNLVGEKIWQRVRIEPSGSAFNSLVQLEYEKGIPRNPFINAGAIVICDILVSALSNPKQEMLNFIRSISGNENIDYCKATAEEEEKFAFRNYALANFMKSFGNIENKISQVLELYFYLCSINLSCQELSHTFLYLANNGVSPLTNLTVATPSQTKKINAIMQMCGLYDEAGEFAYRVGLPGKSGIGGGIVAVHPGKYVVTVWSPKLNKKGNSYRGINFLEIMTTETEISIF</sequence>
<feature type="binding site" evidence="6">
    <location>
        <position position="66"/>
    </location>
    <ligand>
        <name>substrate</name>
    </ligand>
</feature>
<evidence type="ECO:0000256" key="6">
    <source>
        <dbReference type="HAMAP-Rule" id="MF_00313"/>
    </source>
</evidence>